<dbReference type="EMBL" id="ML996584">
    <property type="protein sequence ID" value="KAF2753503.1"/>
    <property type="molecule type" value="Genomic_DNA"/>
</dbReference>
<dbReference type="Proteomes" id="UP000799437">
    <property type="component" value="Unassembled WGS sequence"/>
</dbReference>
<evidence type="ECO:0000313" key="4">
    <source>
        <dbReference type="Proteomes" id="UP000799437"/>
    </source>
</evidence>
<dbReference type="GeneID" id="54480941"/>
<keyword evidence="4" id="KW-1185">Reference proteome</keyword>
<organism evidence="3 4">
    <name type="scientific">Pseudovirgaria hyperparasitica</name>
    <dbReference type="NCBI Taxonomy" id="470096"/>
    <lineage>
        <taxon>Eukaryota</taxon>
        <taxon>Fungi</taxon>
        <taxon>Dikarya</taxon>
        <taxon>Ascomycota</taxon>
        <taxon>Pezizomycotina</taxon>
        <taxon>Dothideomycetes</taxon>
        <taxon>Dothideomycetes incertae sedis</taxon>
        <taxon>Acrospermales</taxon>
        <taxon>Acrospermaceae</taxon>
        <taxon>Pseudovirgaria</taxon>
    </lineage>
</organism>
<dbReference type="GO" id="GO:0006396">
    <property type="term" value="P:RNA processing"/>
    <property type="evidence" value="ECO:0007669"/>
    <property type="project" value="InterPro"/>
</dbReference>
<dbReference type="RefSeq" id="XP_033595954.1">
    <property type="nucleotide sequence ID" value="XM_033739887.1"/>
</dbReference>
<feature type="compositionally biased region" description="Basic and acidic residues" evidence="1">
    <location>
        <begin position="34"/>
        <end position="55"/>
    </location>
</feature>
<dbReference type="OrthoDB" id="5597581at2759"/>
<name>A0A6A6VTG2_9PEZI</name>
<dbReference type="InterPro" id="IPR019007">
    <property type="entry name" value="Wbp11/ELF5/Saf1_N"/>
</dbReference>
<feature type="domain" description="Wbp11/ELF5/Saf1 N-terminal" evidence="2">
    <location>
        <begin position="7"/>
        <end position="82"/>
    </location>
</feature>
<sequence>MAKDKLSANPVQAQRKADKAKALKKGKAQLQTQRNEKLARRNPERLQRQIDDLRQAEATGSLRPKDRETLSQLEKDLRAVNKAREVLGDKAPHFRRHDSDDRGERGRGRGGRGGAVLGKRRRDGSRGSESSETDEDVRDIPMPRDTPPPVPRPNRNRHATGANQIEVESGIREPHALPAKPQIEAKTTYSAAPVVRDLRKEAVSKFIPSSVRNKPKVKTATKDTVEGDPEPVVEVAAEGVGHRAMIAEQNAIPHGTERDPNVGVVDLQAEEERFVREMRQVEMEEVLDEEL</sequence>
<proteinExistence type="predicted"/>
<protein>
    <recommendedName>
        <fullName evidence="2">Wbp11/ELF5/Saf1 N-terminal domain-containing protein</fullName>
    </recommendedName>
</protein>
<feature type="region of interest" description="Disordered" evidence="1">
    <location>
        <begin position="1"/>
        <end position="182"/>
    </location>
</feature>
<dbReference type="AlphaFoldDB" id="A0A6A6VTG2"/>
<evidence type="ECO:0000259" key="2">
    <source>
        <dbReference type="Pfam" id="PF09429"/>
    </source>
</evidence>
<reference evidence="3" key="1">
    <citation type="journal article" date="2020" name="Stud. Mycol.">
        <title>101 Dothideomycetes genomes: a test case for predicting lifestyles and emergence of pathogens.</title>
        <authorList>
            <person name="Haridas S."/>
            <person name="Albert R."/>
            <person name="Binder M."/>
            <person name="Bloem J."/>
            <person name="Labutti K."/>
            <person name="Salamov A."/>
            <person name="Andreopoulos B."/>
            <person name="Baker S."/>
            <person name="Barry K."/>
            <person name="Bills G."/>
            <person name="Bluhm B."/>
            <person name="Cannon C."/>
            <person name="Castanera R."/>
            <person name="Culley D."/>
            <person name="Daum C."/>
            <person name="Ezra D."/>
            <person name="Gonzalez J."/>
            <person name="Henrissat B."/>
            <person name="Kuo A."/>
            <person name="Liang C."/>
            <person name="Lipzen A."/>
            <person name="Lutzoni F."/>
            <person name="Magnuson J."/>
            <person name="Mondo S."/>
            <person name="Nolan M."/>
            <person name="Ohm R."/>
            <person name="Pangilinan J."/>
            <person name="Park H.-J."/>
            <person name="Ramirez L."/>
            <person name="Alfaro M."/>
            <person name="Sun H."/>
            <person name="Tritt A."/>
            <person name="Yoshinaga Y."/>
            <person name="Zwiers L.-H."/>
            <person name="Turgeon B."/>
            <person name="Goodwin S."/>
            <person name="Spatafora J."/>
            <person name="Crous P."/>
            <person name="Grigoriev I."/>
        </authorList>
    </citation>
    <scope>NUCLEOTIDE SEQUENCE</scope>
    <source>
        <strain evidence="3">CBS 121739</strain>
    </source>
</reference>
<accession>A0A6A6VTG2</accession>
<dbReference type="Pfam" id="PF09429">
    <property type="entry name" value="Wbp11"/>
    <property type="match status" value="1"/>
</dbReference>
<evidence type="ECO:0000256" key="1">
    <source>
        <dbReference type="SAM" id="MobiDB-lite"/>
    </source>
</evidence>
<evidence type="ECO:0000313" key="3">
    <source>
        <dbReference type="EMBL" id="KAF2753503.1"/>
    </source>
</evidence>
<feature type="compositionally biased region" description="Basic and acidic residues" evidence="1">
    <location>
        <begin position="63"/>
        <end position="107"/>
    </location>
</feature>
<gene>
    <name evidence="3" type="ORF">EJ05DRAFT_219648</name>
</gene>